<reference evidence="1" key="1">
    <citation type="submission" date="2021-02" db="EMBL/GenBank/DDBJ databases">
        <authorList>
            <person name="Nowell W R."/>
        </authorList>
    </citation>
    <scope>NUCLEOTIDE SEQUENCE</scope>
</reference>
<evidence type="ECO:0000313" key="1">
    <source>
        <dbReference type="EMBL" id="CAF4606006.1"/>
    </source>
</evidence>
<accession>A0A821CR52</accession>
<protein>
    <submittedName>
        <fullName evidence="1">Uncharacterized protein</fullName>
    </submittedName>
</protein>
<evidence type="ECO:0000313" key="2">
    <source>
        <dbReference type="Proteomes" id="UP000663866"/>
    </source>
</evidence>
<gene>
    <name evidence="1" type="ORF">OVN521_LOCUS45357</name>
</gene>
<feature type="non-terminal residue" evidence="1">
    <location>
        <position position="1"/>
    </location>
</feature>
<organism evidence="1 2">
    <name type="scientific">Rotaria magnacalcarata</name>
    <dbReference type="NCBI Taxonomy" id="392030"/>
    <lineage>
        <taxon>Eukaryota</taxon>
        <taxon>Metazoa</taxon>
        <taxon>Spiralia</taxon>
        <taxon>Gnathifera</taxon>
        <taxon>Rotifera</taxon>
        <taxon>Eurotatoria</taxon>
        <taxon>Bdelloidea</taxon>
        <taxon>Philodinida</taxon>
        <taxon>Philodinidae</taxon>
        <taxon>Rotaria</taxon>
    </lineage>
</organism>
<keyword evidence="2" id="KW-1185">Reference proteome</keyword>
<dbReference type="AlphaFoldDB" id="A0A821CR52"/>
<comment type="caution">
    <text evidence="1">The sequence shown here is derived from an EMBL/GenBank/DDBJ whole genome shotgun (WGS) entry which is preliminary data.</text>
</comment>
<dbReference type="Proteomes" id="UP000663866">
    <property type="component" value="Unassembled WGS sequence"/>
</dbReference>
<proteinExistence type="predicted"/>
<sequence>VPENEFIVLQLIIGDEYLNMLLVIICD</sequence>
<dbReference type="EMBL" id="CAJOBG010074005">
    <property type="protein sequence ID" value="CAF4606006.1"/>
    <property type="molecule type" value="Genomic_DNA"/>
</dbReference>
<name>A0A821CR52_9BILA</name>